<gene>
    <name evidence="1" type="primary">Hypp1908</name>
    <name evidence="1" type="ORF">BLAG_LOCUS15620</name>
</gene>
<evidence type="ECO:0000313" key="2">
    <source>
        <dbReference type="Proteomes" id="UP000838412"/>
    </source>
</evidence>
<evidence type="ECO:0000313" key="1">
    <source>
        <dbReference type="EMBL" id="CAH1257856.1"/>
    </source>
</evidence>
<reference evidence="1" key="1">
    <citation type="submission" date="2022-01" db="EMBL/GenBank/DDBJ databases">
        <authorList>
            <person name="Braso-Vives M."/>
        </authorList>
    </citation>
    <scope>NUCLEOTIDE SEQUENCE</scope>
</reference>
<organism evidence="1 2">
    <name type="scientific">Branchiostoma lanceolatum</name>
    <name type="common">Common lancelet</name>
    <name type="synonym">Amphioxus lanceolatum</name>
    <dbReference type="NCBI Taxonomy" id="7740"/>
    <lineage>
        <taxon>Eukaryota</taxon>
        <taxon>Metazoa</taxon>
        <taxon>Chordata</taxon>
        <taxon>Cephalochordata</taxon>
        <taxon>Leptocardii</taxon>
        <taxon>Amphioxiformes</taxon>
        <taxon>Branchiostomatidae</taxon>
        <taxon>Branchiostoma</taxon>
    </lineage>
</organism>
<accession>A0A8J9ZPU0</accession>
<sequence length="426" mass="49476">MAEGNLLIPAAILFAGGTYRKYADICDTLKLKNFSESHYNDVQRTFLLPAVNDYYLNEEQLILRRFQTTPEDDVQVTLLGDGRCDSPGYCAKYCSYTLMEEETQLILNFSLVQVTETGTSQSMERHGFEKSMEFIRESGIEVECVATDRHRGIGASLKQPNNRNINHQYDVFHMAKSIEKKLSAYAKRKAYKDLGPWIKFIKNHLWWCSSTCKGDDVLLQEKWLSVIDHVANHHEFGDNQLFRKCAHPPLTADERENITWLRPGSPPHRALREVVSNKTLLRDMAHLTGFKHTGPLEVFHNMILKYVPKRQHFPNLSMRSRLQLAVLDHNNNVFREQAMTRQGDPRWSVVYPKRTSLWVARRLFEPKRYEFRQVLMQDVVGRKESGVWKCGEKVLPDPHLPSNIAPVERGDKQVVIDAYLTRYRPR</sequence>
<dbReference type="PANTHER" id="PTHR31751:SF42">
    <property type="entry name" value="PROTEIN CBG10204"/>
    <property type="match status" value="1"/>
</dbReference>
<dbReference type="Proteomes" id="UP000838412">
    <property type="component" value="Chromosome 3"/>
</dbReference>
<dbReference type="EMBL" id="OV696688">
    <property type="protein sequence ID" value="CAH1257856.1"/>
    <property type="molecule type" value="Genomic_DNA"/>
</dbReference>
<dbReference type="AlphaFoldDB" id="A0A8J9ZPU0"/>
<keyword evidence="2" id="KW-1185">Reference proteome</keyword>
<dbReference type="PANTHER" id="PTHR31751">
    <property type="entry name" value="SI:CH211-108C17.2-RELATED-RELATED"/>
    <property type="match status" value="1"/>
</dbReference>
<name>A0A8J9ZPU0_BRALA</name>
<proteinExistence type="predicted"/>
<dbReference type="OrthoDB" id="5814287at2759"/>
<protein>
    <submittedName>
        <fullName evidence="1">Hypp1908 protein</fullName>
    </submittedName>
</protein>